<proteinExistence type="predicted"/>
<reference evidence="2" key="1">
    <citation type="journal article" date="2020" name="mSystems">
        <title>Genome- and Community-Level Interaction Insights into Carbon Utilization and Element Cycling Functions of Hydrothermarchaeota in Hydrothermal Sediment.</title>
        <authorList>
            <person name="Zhou Z."/>
            <person name="Liu Y."/>
            <person name="Xu W."/>
            <person name="Pan J."/>
            <person name="Luo Z.H."/>
            <person name="Li M."/>
        </authorList>
    </citation>
    <scope>NUCLEOTIDE SEQUENCE [LARGE SCALE GENOMIC DNA]</scope>
    <source>
        <strain evidence="2">SpSt-125</strain>
    </source>
</reference>
<accession>A0A7J2U6E3</accession>
<sequence>MGLYHPENPRRLEIALNALHYSGFKENIIEVQNVKVDVNAQEFLLKMHDSAYVEHIFKLCSQGFEGYIDNDTYVSRGTCKAAQKAIEISMMATKHVLEHRHSLALALVRPPGHHAGVMGKAMGASTQGFCIFNNIAAATTYALHSGFKRILIIDIDVHHGNGTQQIFWNNPDVIHIDVHEHGIYPGTGDIHDIGGKGAEGTKVNIPLPPYSGDEDYIYIFSTLVEPLIYAVKPRLIAVSAGFDAYINDGLAEMRLTESFYEFFGRMLYEVSRALGIGVAATLEGGYSIGLRNGLPAMLKGFAKQEYAKFRIEEMKTSYAIKTLVNEVMQILKQYIAI</sequence>
<feature type="domain" description="Histone deacetylase" evidence="1">
    <location>
        <begin position="5"/>
        <end position="288"/>
    </location>
</feature>
<dbReference type="Pfam" id="PF00850">
    <property type="entry name" value="Hist_deacetyl"/>
    <property type="match status" value="1"/>
</dbReference>
<dbReference type="PANTHER" id="PTHR10625">
    <property type="entry name" value="HISTONE DEACETYLASE HDAC1-RELATED"/>
    <property type="match status" value="1"/>
</dbReference>
<dbReference type="GO" id="GO:0040029">
    <property type="term" value="P:epigenetic regulation of gene expression"/>
    <property type="evidence" value="ECO:0007669"/>
    <property type="project" value="TreeGrafter"/>
</dbReference>
<gene>
    <name evidence="2" type="ORF">ENO26_10250</name>
</gene>
<dbReference type="InterPro" id="IPR037138">
    <property type="entry name" value="His_deacetylse_dom_sf"/>
</dbReference>
<dbReference type="SUPFAM" id="SSF52768">
    <property type="entry name" value="Arginase/deacetylase"/>
    <property type="match status" value="1"/>
</dbReference>
<organism evidence="2">
    <name type="scientific">Ignisphaera aggregans</name>
    <dbReference type="NCBI Taxonomy" id="334771"/>
    <lineage>
        <taxon>Archaea</taxon>
        <taxon>Thermoproteota</taxon>
        <taxon>Thermoprotei</taxon>
        <taxon>Desulfurococcales</taxon>
        <taxon>Desulfurococcaceae</taxon>
        <taxon>Ignisphaera</taxon>
    </lineage>
</organism>
<evidence type="ECO:0000313" key="2">
    <source>
        <dbReference type="EMBL" id="HEM67925.1"/>
    </source>
</evidence>
<dbReference type="AlphaFoldDB" id="A0A7J2U6E3"/>
<dbReference type="PANTHER" id="PTHR10625:SF10">
    <property type="entry name" value="HISTONE DEACETYLASE HDAC1"/>
    <property type="match status" value="1"/>
</dbReference>
<dbReference type="InterPro" id="IPR023696">
    <property type="entry name" value="Ureohydrolase_dom_sf"/>
</dbReference>
<dbReference type="Gene3D" id="3.40.800.20">
    <property type="entry name" value="Histone deacetylase domain"/>
    <property type="match status" value="1"/>
</dbReference>
<dbReference type="InterPro" id="IPR000286">
    <property type="entry name" value="HDACs"/>
</dbReference>
<dbReference type="GO" id="GO:0004407">
    <property type="term" value="F:histone deacetylase activity"/>
    <property type="evidence" value="ECO:0007669"/>
    <property type="project" value="TreeGrafter"/>
</dbReference>
<evidence type="ECO:0000259" key="1">
    <source>
        <dbReference type="Pfam" id="PF00850"/>
    </source>
</evidence>
<comment type="caution">
    <text evidence="2">The sequence shown here is derived from an EMBL/GenBank/DDBJ whole genome shotgun (WGS) entry which is preliminary data.</text>
</comment>
<protein>
    <submittedName>
        <fullName evidence="2">Histone deacetylase</fullName>
    </submittedName>
</protein>
<dbReference type="PRINTS" id="PR01270">
    <property type="entry name" value="HDASUPER"/>
</dbReference>
<dbReference type="CDD" id="cd09992">
    <property type="entry name" value="HDAC_classII"/>
    <property type="match status" value="1"/>
</dbReference>
<dbReference type="EMBL" id="DSEU01000070">
    <property type="protein sequence ID" value="HEM67925.1"/>
    <property type="molecule type" value="Genomic_DNA"/>
</dbReference>
<dbReference type="InterPro" id="IPR023801">
    <property type="entry name" value="His_deacetylse_dom"/>
</dbReference>
<name>A0A7J2U6E3_9CREN</name>